<dbReference type="Proteomes" id="UP001166286">
    <property type="component" value="Unassembled WGS sequence"/>
</dbReference>
<proteinExistence type="predicted"/>
<dbReference type="AlphaFoldDB" id="A0AA39V6F1"/>
<feature type="compositionally biased region" description="Polar residues" evidence="1">
    <location>
        <begin position="220"/>
        <end position="232"/>
    </location>
</feature>
<feature type="compositionally biased region" description="Basic and acidic residues" evidence="1">
    <location>
        <begin position="235"/>
        <end position="245"/>
    </location>
</feature>
<protein>
    <submittedName>
        <fullName evidence="2">Uncharacterized protein</fullName>
    </submittedName>
</protein>
<evidence type="ECO:0000256" key="1">
    <source>
        <dbReference type="SAM" id="MobiDB-lite"/>
    </source>
</evidence>
<accession>A0AA39V6F1</accession>
<dbReference type="EMBL" id="JAFEKC020000006">
    <property type="protein sequence ID" value="KAK0514049.1"/>
    <property type="molecule type" value="Genomic_DNA"/>
</dbReference>
<evidence type="ECO:0000313" key="3">
    <source>
        <dbReference type="Proteomes" id="UP001166286"/>
    </source>
</evidence>
<sequence>MAPTSRAPHKSGIKIEEDPKNITPLPPYAKELRDMLLNFEGVVPFNTKIDLEGCCQQDFDSGDTEYRPPHTLYSEPNDRTYLARWMAAGLLRDKARELGPDHSEDDWKYTMSSFVFETINNQASVKVAPLRDLVSWGSDQPFTNAISMRGLLDETQPKPDFWFGLGLYNNEQISRLKGLELADKGIQYFKQTGLKKIKDHHDRFVCQPVKSKGSIRAHKSTQTLGDDQTSPTRRARYELDEDRSKKNSSSRSDTADSRKRSTLCVPVTGRSRSSTSEARNRFQDRNPSATNQSHRSHSSEPRVVVGSEPSPHSTIPSQKGIDRSPSEVDTRLRDIRARVREACVRSLILTNRVHSLVQQITLEQIRAQGS</sequence>
<evidence type="ECO:0000313" key="2">
    <source>
        <dbReference type="EMBL" id="KAK0514049.1"/>
    </source>
</evidence>
<reference evidence="2" key="1">
    <citation type="submission" date="2023-03" db="EMBL/GenBank/DDBJ databases">
        <title>Complete genome of Cladonia borealis.</title>
        <authorList>
            <person name="Park H."/>
        </authorList>
    </citation>
    <scope>NUCLEOTIDE SEQUENCE</scope>
    <source>
        <strain evidence="2">ANT050790</strain>
    </source>
</reference>
<name>A0AA39V6F1_9LECA</name>
<feature type="compositionally biased region" description="Basic and acidic residues" evidence="1">
    <location>
        <begin position="320"/>
        <end position="329"/>
    </location>
</feature>
<organism evidence="2 3">
    <name type="scientific">Cladonia borealis</name>
    <dbReference type="NCBI Taxonomy" id="184061"/>
    <lineage>
        <taxon>Eukaryota</taxon>
        <taxon>Fungi</taxon>
        <taxon>Dikarya</taxon>
        <taxon>Ascomycota</taxon>
        <taxon>Pezizomycotina</taxon>
        <taxon>Lecanoromycetes</taxon>
        <taxon>OSLEUM clade</taxon>
        <taxon>Lecanoromycetidae</taxon>
        <taxon>Lecanorales</taxon>
        <taxon>Lecanorineae</taxon>
        <taxon>Cladoniaceae</taxon>
        <taxon>Cladonia</taxon>
    </lineage>
</organism>
<gene>
    <name evidence="2" type="ORF">JMJ35_003771</name>
</gene>
<comment type="caution">
    <text evidence="2">The sequence shown here is derived from an EMBL/GenBank/DDBJ whole genome shotgun (WGS) entry which is preliminary data.</text>
</comment>
<feature type="region of interest" description="Disordered" evidence="1">
    <location>
        <begin position="208"/>
        <end position="329"/>
    </location>
</feature>
<feature type="region of interest" description="Disordered" evidence="1">
    <location>
        <begin position="1"/>
        <end position="22"/>
    </location>
</feature>
<keyword evidence="3" id="KW-1185">Reference proteome</keyword>